<dbReference type="Pfam" id="PF03009">
    <property type="entry name" value="GDPD"/>
    <property type="match status" value="1"/>
</dbReference>
<dbReference type="OrthoDB" id="9787897at2"/>
<reference evidence="2 3" key="1">
    <citation type="submission" date="2016-10" db="EMBL/GenBank/DDBJ databases">
        <authorList>
            <person name="Varghese N."/>
            <person name="Submissions S."/>
        </authorList>
    </citation>
    <scope>NUCLEOTIDE SEQUENCE [LARGE SCALE GENOMIC DNA]</scope>
    <source>
        <strain evidence="2 3">DSM 1741</strain>
    </source>
</reference>
<dbReference type="Proteomes" id="UP000199581">
    <property type="component" value="Unassembled WGS sequence"/>
</dbReference>
<dbReference type="EMBL" id="FOTO01000001">
    <property type="protein sequence ID" value="SFL28041.1"/>
    <property type="molecule type" value="Genomic_DNA"/>
</dbReference>
<dbReference type="PANTHER" id="PTHR46211:SF1">
    <property type="entry name" value="GLYCEROPHOSPHODIESTER PHOSPHODIESTERASE, CYTOPLASMIC"/>
    <property type="match status" value="1"/>
</dbReference>
<keyword evidence="3" id="KW-1185">Reference proteome</keyword>
<dbReference type="AlphaFoldDB" id="A0A8G2F5Y0"/>
<evidence type="ECO:0000313" key="3">
    <source>
        <dbReference type="Proteomes" id="UP000199581"/>
    </source>
</evidence>
<organism evidence="2 3">
    <name type="scientific">Desulfomicrobium norvegicum (strain DSM 1741 / NCIMB 8310)</name>
    <name type="common">Desulfovibrio baculatus (strain Norway 4)</name>
    <name type="synonym">Desulfovibrio desulfuricans (strain Norway 4)</name>
    <dbReference type="NCBI Taxonomy" id="52561"/>
    <lineage>
        <taxon>Bacteria</taxon>
        <taxon>Pseudomonadati</taxon>
        <taxon>Thermodesulfobacteriota</taxon>
        <taxon>Desulfovibrionia</taxon>
        <taxon>Desulfovibrionales</taxon>
        <taxon>Desulfomicrobiaceae</taxon>
        <taxon>Desulfomicrobium</taxon>
    </lineage>
</organism>
<dbReference type="PANTHER" id="PTHR46211">
    <property type="entry name" value="GLYCEROPHOSPHORYL DIESTER PHOSPHODIESTERASE"/>
    <property type="match status" value="1"/>
</dbReference>
<accession>A0A8G2F5Y0</accession>
<evidence type="ECO:0000259" key="1">
    <source>
        <dbReference type="PROSITE" id="PS51704"/>
    </source>
</evidence>
<dbReference type="InterPro" id="IPR030395">
    <property type="entry name" value="GP_PDE_dom"/>
</dbReference>
<sequence length="286" mass="30945">MTNLSSAPKVWAHRGARSAAPENTMAAARAALEQGAFGWELDVHVTLDGVVIVTHDHGLRRVTDIALRPNMPVRASHVVDRLTLAQIRELDAGSWFARRDPFGTVASGEVGPERLASYAGEKIPTLAEALDWTSESSLAVNVEIKDMLGGDDDGLVREVVGLIRASGIARRVLVSSFRQNSLELFRKLCPEVSVGLLLDEKAMAASTQDIVARLQSLGAVALHPSIKGLFPGRIAAFREAGFEVNVYTVNREEDMLRLAREGATGIITDFPARALAALEAFKQEEK</sequence>
<comment type="caution">
    <text evidence="2">The sequence shown here is derived from an EMBL/GenBank/DDBJ whole genome shotgun (WGS) entry which is preliminary data.</text>
</comment>
<proteinExistence type="predicted"/>
<protein>
    <submittedName>
        <fullName evidence="2">Glycerophosphoryl diester phosphodiesterase</fullName>
    </submittedName>
</protein>
<dbReference type="InterPro" id="IPR017946">
    <property type="entry name" value="PLC-like_Pdiesterase_TIM-brl"/>
</dbReference>
<dbReference type="RefSeq" id="WP_092188598.1">
    <property type="nucleotide sequence ID" value="NZ_FOTO01000001.1"/>
</dbReference>
<dbReference type="SUPFAM" id="SSF51695">
    <property type="entry name" value="PLC-like phosphodiesterases"/>
    <property type="match status" value="1"/>
</dbReference>
<dbReference type="GO" id="GO:0006629">
    <property type="term" value="P:lipid metabolic process"/>
    <property type="evidence" value="ECO:0007669"/>
    <property type="project" value="InterPro"/>
</dbReference>
<evidence type="ECO:0000313" key="2">
    <source>
        <dbReference type="EMBL" id="SFL28041.1"/>
    </source>
</evidence>
<name>A0A8G2F5Y0_DESNO</name>
<feature type="domain" description="GP-PDE" evidence="1">
    <location>
        <begin position="8"/>
        <end position="278"/>
    </location>
</feature>
<gene>
    <name evidence="2" type="ORF">SAMN05421830_101324</name>
</gene>
<dbReference type="Gene3D" id="3.20.20.190">
    <property type="entry name" value="Phosphatidylinositol (PI) phosphodiesterase"/>
    <property type="match status" value="1"/>
</dbReference>
<dbReference type="PROSITE" id="PS51704">
    <property type="entry name" value="GP_PDE"/>
    <property type="match status" value="1"/>
</dbReference>
<dbReference type="GO" id="GO:0008081">
    <property type="term" value="F:phosphoric diester hydrolase activity"/>
    <property type="evidence" value="ECO:0007669"/>
    <property type="project" value="InterPro"/>
</dbReference>